<proteinExistence type="predicted"/>
<evidence type="ECO:0000313" key="1">
    <source>
        <dbReference type="EMBL" id="CAB4006924.1"/>
    </source>
</evidence>
<dbReference type="Proteomes" id="UP001152795">
    <property type="component" value="Unassembled WGS sequence"/>
</dbReference>
<gene>
    <name evidence="1" type="ORF">PACLA_8A005271</name>
</gene>
<accession>A0A7D9IDH1</accession>
<comment type="caution">
    <text evidence="1">The sequence shown here is derived from an EMBL/GenBank/DDBJ whole genome shotgun (WGS) entry which is preliminary data.</text>
</comment>
<protein>
    <submittedName>
        <fullName evidence="1">Uncharacterized protein</fullName>
    </submittedName>
</protein>
<sequence>MYVLISIFFAISFSPESQENAQLFGRLIQEIHHEFGGAENCPWSPAVLKEAFRRYHVSCKAKQKRVASGQDENHIIVLAEGEAERTR</sequence>
<reference evidence="1" key="1">
    <citation type="submission" date="2020-04" db="EMBL/GenBank/DDBJ databases">
        <authorList>
            <person name="Alioto T."/>
            <person name="Alioto T."/>
            <person name="Gomez Garrido J."/>
        </authorList>
    </citation>
    <scope>NUCLEOTIDE SEQUENCE</scope>
    <source>
        <strain evidence="1">A484AB</strain>
    </source>
</reference>
<dbReference type="EMBL" id="CACRXK020005646">
    <property type="protein sequence ID" value="CAB4006924.1"/>
    <property type="molecule type" value="Genomic_DNA"/>
</dbReference>
<keyword evidence="2" id="KW-1185">Reference proteome</keyword>
<dbReference type="AlphaFoldDB" id="A0A7D9IDH1"/>
<dbReference type="OrthoDB" id="5981603at2759"/>
<organism evidence="1 2">
    <name type="scientific">Paramuricea clavata</name>
    <name type="common">Red gorgonian</name>
    <name type="synonym">Violescent sea-whip</name>
    <dbReference type="NCBI Taxonomy" id="317549"/>
    <lineage>
        <taxon>Eukaryota</taxon>
        <taxon>Metazoa</taxon>
        <taxon>Cnidaria</taxon>
        <taxon>Anthozoa</taxon>
        <taxon>Octocorallia</taxon>
        <taxon>Malacalcyonacea</taxon>
        <taxon>Plexauridae</taxon>
        <taxon>Paramuricea</taxon>
    </lineage>
</organism>
<name>A0A7D9IDH1_PARCT</name>
<evidence type="ECO:0000313" key="2">
    <source>
        <dbReference type="Proteomes" id="UP001152795"/>
    </source>
</evidence>